<protein>
    <recommendedName>
        <fullName evidence="6">Ion-translocating oxidoreductase complex subunit G</fullName>
        <ecNumber evidence="6">7.-.-.-</ecNumber>
    </recommendedName>
    <alternativeName>
        <fullName evidence="6">Rnf electron transport complex subunit G</fullName>
    </alternativeName>
</protein>
<dbReference type="NCBIfam" id="NF002519">
    <property type="entry name" value="PRK01908.1"/>
    <property type="match status" value="1"/>
</dbReference>
<comment type="subunit">
    <text evidence="6">The complex is composed of six subunits: RnfA, RnfB, RnfC, RnfD, RnfE and RnfG.</text>
</comment>
<evidence type="ECO:0000313" key="8">
    <source>
        <dbReference type="EMBL" id="CAA0100484.1"/>
    </source>
</evidence>
<dbReference type="HAMAP" id="MF_00479">
    <property type="entry name" value="RsxG_RnfG"/>
    <property type="match status" value="1"/>
</dbReference>
<feature type="modified residue" description="FMN phosphoryl threonine" evidence="6">
    <location>
        <position position="177"/>
    </location>
</feature>
<organism evidence="8 11">
    <name type="scientific">BD1-7 clade bacterium</name>
    <dbReference type="NCBI Taxonomy" id="2029982"/>
    <lineage>
        <taxon>Bacteria</taxon>
        <taxon>Pseudomonadati</taxon>
        <taxon>Pseudomonadota</taxon>
        <taxon>Gammaproteobacteria</taxon>
        <taxon>Cellvibrionales</taxon>
        <taxon>Spongiibacteraceae</taxon>
        <taxon>BD1-7 clade</taxon>
    </lineage>
</organism>
<dbReference type="OrthoDB" id="9784165at2"/>
<keyword evidence="11" id="KW-1185">Reference proteome</keyword>
<evidence type="ECO:0000256" key="2">
    <source>
        <dbReference type="ARBA" id="ARBA00022553"/>
    </source>
</evidence>
<keyword evidence="4 6" id="KW-0288">FMN</keyword>
<dbReference type="PIRSF" id="PIRSF006091">
    <property type="entry name" value="E_trnsport_RnfG"/>
    <property type="match status" value="1"/>
</dbReference>
<evidence type="ECO:0000313" key="11">
    <source>
        <dbReference type="Proteomes" id="UP000441399"/>
    </source>
</evidence>
<dbReference type="GO" id="GO:0005886">
    <property type="term" value="C:plasma membrane"/>
    <property type="evidence" value="ECO:0007669"/>
    <property type="project" value="UniProtKB-SubCell"/>
</dbReference>
<reference evidence="10 11" key="1">
    <citation type="submission" date="2019-11" db="EMBL/GenBank/DDBJ databases">
        <authorList>
            <person name="Holert J."/>
        </authorList>
    </citation>
    <scope>NUCLEOTIDE SEQUENCE [LARGE SCALE GENOMIC DNA]</scope>
    <source>
        <strain evidence="9">BC5_2</strain>
        <strain evidence="8">SB11_3</strain>
    </source>
</reference>
<comment type="function">
    <text evidence="6">Part of a membrane-bound complex that couples electron transfer with translocation of ions across the membrane.</text>
</comment>
<evidence type="ECO:0000256" key="4">
    <source>
        <dbReference type="ARBA" id="ARBA00022643"/>
    </source>
</evidence>
<dbReference type="InterPro" id="IPR007329">
    <property type="entry name" value="FMN-bd"/>
</dbReference>
<feature type="domain" description="FMN-binding" evidence="7">
    <location>
        <begin position="102"/>
        <end position="194"/>
    </location>
</feature>
<evidence type="ECO:0000256" key="5">
    <source>
        <dbReference type="ARBA" id="ARBA00022982"/>
    </source>
</evidence>
<dbReference type="NCBIfam" id="TIGR01947">
    <property type="entry name" value="rnfG"/>
    <property type="match status" value="1"/>
</dbReference>
<keyword evidence="6" id="KW-0997">Cell inner membrane</keyword>
<keyword evidence="3 6" id="KW-0285">Flavoprotein</keyword>
<dbReference type="EC" id="7.-.-.-" evidence="6"/>
<evidence type="ECO:0000259" key="7">
    <source>
        <dbReference type="SMART" id="SM00900"/>
    </source>
</evidence>
<comment type="cofactor">
    <cofactor evidence="6">
        <name>FMN</name>
        <dbReference type="ChEBI" id="CHEBI:58210"/>
    </cofactor>
</comment>
<dbReference type="EMBL" id="CACSII010000013">
    <property type="protein sequence ID" value="CAA0108109.1"/>
    <property type="molecule type" value="Genomic_DNA"/>
</dbReference>
<dbReference type="InterPro" id="IPR010209">
    <property type="entry name" value="Ion_transpt_RnfG/RsxG"/>
</dbReference>
<dbReference type="Proteomes" id="UP000434580">
    <property type="component" value="Unassembled WGS sequence"/>
</dbReference>
<comment type="subcellular location">
    <subcellularLocation>
        <location evidence="6">Cell inner membrane</location>
        <topology evidence="6">Single-pass membrane protein</topology>
    </subcellularLocation>
</comment>
<keyword evidence="5 6" id="KW-0249">Electron transport</keyword>
<dbReference type="Pfam" id="PF04205">
    <property type="entry name" value="FMN_bind"/>
    <property type="match status" value="1"/>
</dbReference>
<dbReference type="PANTHER" id="PTHR36118">
    <property type="entry name" value="ION-TRANSLOCATING OXIDOREDUCTASE COMPLEX SUBUNIT G"/>
    <property type="match status" value="1"/>
</dbReference>
<dbReference type="GO" id="GO:0009055">
    <property type="term" value="F:electron transfer activity"/>
    <property type="evidence" value="ECO:0007669"/>
    <property type="project" value="InterPro"/>
</dbReference>
<keyword evidence="6" id="KW-0812">Transmembrane</keyword>
<evidence type="ECO:0000313" key="9">
    <source>
        <dbReference type="EMBL" id="CAA0108109.1"/>
    </source>
</evidence>
<name>A0A5S9P9R6_9GAMM</name>
<keyword evidence="1 6" id="KW-0813">Transport</keyword>
<dbReference type="GO" id="GO:0022900">
    <property type="term" value="P:electron transport chain"/>
    <property type="evidence" value="ECO:0007669"/>
    <property type="project" value="UniProtKB-UniRule"/>
</dbReference>
<keyword evidence="6" id="KW-1278">Translocase</keyword>
<dbReference type="GO" id="GO:0010181">
    <property type="term" value="F:FMN binding"/>
    <property type="evidence" value="ECO:0007669"/>
    <property type="project" value="InterPro"/>
</dbReference>
<comment type="similarity">
    <text evidence="6">Belongs to the RnfG family.</text>
</comment>
<sequence>MIGKAITKNSIMLGIFAVVVAASLAATELYTRDLREAAIRKVKSKALEEVVSPKLRDNVLLDSAITVDDQKYLKLKDPASIYVARKNGDITAFIIPTRAPDGYGGAINTIVGVNLNGDITGVRVITHKETPGLGDKVETKKSDWVYEFNGRSLTNPEADGWAVKKDRGIYDQFTGATITPRAVVGSVHNALLFYKANKSELLKKAQLSVDADQTPAES</sequence>
<proteinExistence type="inferred from homology"/>
<keyword evidence="6" id="KW-1003">Cell membrane</keyword>
<evidence type="ECO:0000313" key="10">
    <source>
        <dbReference type="Proteomes" id="UP000434580"/>
    </source>
</evidence>
<dbReference type="SMART" id="SM00900">
    <property type="entry name" value="FMN_bind"/>
    <property type="match status" value="1"/>
</dbReference>
<evidence type="ECO:0000256" key="6">
    <source>
        <dbReference type="HAMAP-Rule" id="MF_00479"/>
    </source>
</evidence>
<keyword evidence="6" id="KW-1133">Transmembrane helix</keyword>
<accession>A0A5S9P9R6</accession>
<evidence type="ECO:0000256" key="1">
    <source>
        <dbReference type="ARBA" id="ARBA00022448"/>
    </source>
</evidence>
<evidence type="ECO:0000256" key="3">
    <source>
        <dbReference type="ARBA" id="ARBA00022630"/>
    </source>
</evidence>
<keyword evidence="6" id="KW-0472">Membrane</keyword>
<gene>
    <name evidence="6 8" type="primary">rnfG</name>
    <name evidence="9" type="ORF">DPBNPPHM_04082</name>
    <name evidence="8" type="ORF">OPDIPICF_04314</name>
</gene>
<dbReference type="Proteomes" id="UP000441399">
    <property type="component" value="Unassembled WGS sequence"/>
</dbReference>
<dbReference type="AlphaFoldDB" id="A0A5S9P9R6"/>
<dbReference type="PANTHER" id="PTHR36118:SF1">
    <property type="entry name" value="ION-TRANSLOCATING OXIDOREDUCTASE COMPLEX SUBUNIT G"/>
    <property type="match status" value="1"/>
</dbReference>
<keyword evidence="2 6" id="KW-0597">Phosphoprotein</keyword>
<dbReference type="EMBL" id="CACSIO010000006">
    <property type="protein sequence ID" value="CAA0100484.1"/>
    <property type="molecule type" value="Genomic_DNA"/>
</dbReference>